<keyword evidence="4" id="KW-0808">Transferase</keyword>
<reference evidence="10" key="1">
    <citation type="submission" date="2021-01" db="EMBL/GenBank/DDBJ databases">
        <authorList>
            <person name="Kaushik A."/>
        </authorList>
    </citation>
    <scope>NUCLEOTIDE SEQUENCE</scope>
    <source>
        <strain evidence="10">AG6-10EEA</strain>
    </source>
</reference>
<dbReference type="InterPro" id="IPR050973">
    <property type="entry name" value="H3K9_Histone-Lys_N-MTase"/>
</dbReference>
<feature type="region of interest" description="Disordered" evidence="8">
    <location>
        <begin position="543"/>
        <end position="564"/>
    </location>
</feature>
<dbReference type="GO" id="GO:0005694">
    <property type="term" value="C:chromosome"/>
    <property type="evidence" value="ECO:0007669"/>
    <property type="project" value="UniProtKB-SubCell"/>
</dbReference>
<evidence type="ECO:0000256" key="4">
    <source>
        <dbReference type="ARBA" id="ARBA00022679"/>
    </source>
</evidence>
<feature type="region of interest" description="Disordered" evidence="8">
    <location>
        <begin position="1042"/>
        <end position="1074"/>
    </location>
</feature>
<keyword evidence="3" id="KW-0489">Methyltransferase</keyword>
<gene>
    <name evidence="10" type="ORF">RDB_LOCUS149880</name>
</gene>
<comment type="subcellular location">
    <subcellularLocation>
        <location evidence="1">Chromosome</location>
    </subcellularLocation>
</comment>
<dbReference type="InterPro" id="IPR001214">
    <property type="entry name" value="SET_dom"/>
</dbReference>
<evidence type="ECO:0000259" key="9">
    <source>
        <dbReference type="PROSITE" id="PS50280"/>
    </source>
</evidence>
<comment type="caution">
    <text evidence="10">The sequence shown here is derived from an EMBL/GenBank/DDBJ whole genome shotgun (WGS) entry which is preliminary data.</text>
</comment>
<dbReference type="Pfam" id="PF00856">
    <property type="entry name" value="SET"/>
    <property type="match status" value="1"/>
</dbReference>
<feature type="compositionally biased region" description="Low complexity" evidence="8">
    <location>
        <begin position="1042"/>
        <end position="1051"/>
    </location>
</feature>
<feature type="domain" description="SET" evidence="9">
    <location>
        <begin position="370"/>
        <end position="505"/>
    </location>
</feature>
<dbReference type="GO" id="GO:0042054">
    <property type="term" value="F:histone methyltransferase activity"/>
    <property type="evidence" value="ECO:0007669"/>
    <property type="project" value="InterPro"/>
</dbReference>
<dbReference type="Proteomes" id="UP000663853">
    <property type="component" value="Unassembled WGS sequence"/>
</dbReference>
<keyword evidence="6" id="KW-0479">Metal-binding</keyword>
<dbReference type="SUPFAM" id="SSF82199">
    <property type="entry name" value="SET domain"/>
    <property type="match status" value="1"/>
</dbReference>
<dbReference type="Pfam" id="PF05033">
    <property type="entry name" value="Pre-SET"/>
    <property type="match status" value="1"/>
</dbReference>
<keyword evidence="5" id="KW-0949">S-adenosyl-L-methionine</keyword>
<feature type="compositionally biased region" description="Basic and acidic residues" evidence="8">
    <location>
        <begin position="944"/>
        <end position="966"/>
    </location>
</feature>
<dbReference type="PANTHER" id="PTHR46223">
    <property type="entry name" value="HISTONE-LYSINE N-METHYLTRANSFERASE SUV39H"/>
    <property type="match status" value="1"/>
</dbReference>
<feature type="compositionally biased region" description="Pro residues" evidence="8">
    <location>
        <begin position="988"/>
        <end position="1003"/>
    </location>
</feature>
<dbReference type="Gene3D" id="2.170.270.10">
    <property type="entry name" value="SET domain"/>
    <property type="match status" value="1"/>
</dbReference>
<dbReference type="PROSITE" id="PS50280">
    <property type="entry name" value="SET"/>
    <property type="match status" value="1"/>
</dbReference>
<feature type="compositionally biased region" description="Acidic residues" evidence="8">
    <location>
        <begin position="783"/>
        <end position="797"/>
    </location>
</feature>
<evidence type="ECO:0000256" key="2">
    <source>
        <dbReference type="ARBA" id="ARBA00022454"/>
    </source>
</evidence>
<keyword evidence="7" id="KW-0862">Zinc</keyword>
<feature type="region of interest" description="Disordered" evidence="8">
    <location>
        <begin position="1097"/>
        <end position="1240"/>
    </location>
</feature>
<dbReference type="GO" id="GO:0005634">
    <property type="term" value="C:nucleus"/>
    <property type="evidence" value="ECO:0007669"/>
    <property type="project" value="InterPro"/>
</dbReference>
<dbReference type="InterPro" id="IPR007728">
    <property type="entry name" value="Pre-SET_dom"/>
</dbReference>
<feature type="region of interest" description="Disordered" evidence="8">
    <location>
        <begin position="944"/>
        <end position="1019"/>
    </location>
</feature>
<accession>A0A8H3DD22</accession>
<evidence type="ECO:0000256" key="5">
    <source>
        <dbReference type="ARBA" id="ARBA00022691"/>
    </source>
</evidence>
<evidence type="ECO:0000256" key="7">
    <source>
        <dbReference type="ARBA" id="ARBA00022833"/>
    </source>
</evidence>
<name>A0A8H3DD22_9AGAM</name>
<feature type="compositionally biased region" description="Polar residues" evidence="8">
    <location>
        <begin position="822"/>
        <end position="835"/>
    </location>
</feature>
<keyword evidence="2" id="KW-0158">Chromosome</keyword>
<evidence type="ECO:0000256" key="3">
    <source>
        <dbReference type="ARBA" id="ARBA00022603"/>
    </source>
</evidence>
<sequence length="1240" mass="135598">MPQRHNKKRKAKSSTVSSQTTRDKRKEKSAAPVPLDPEYCHSSESEPEDYGDLHGQEKWEIDGVVDSHCGENDRMSYKIRWNKDDWQRADGTSEEWIPEPRDNRSIHANLIKKYGAKEFSKLDSLEARPFSMASEDDRYYSHMFSRAPGCSKNLWNQTGYCGVFAMGDAPVSRFHLTDPDFIPEDDEDKEDSDSNTGRQPRSRARRVHPKRERTTSMSLGGTPHPGSQQVPLTALQELELKWNHVASAVGAAPITLSNNIDKSIPSLKSTFEYSEMDLRWSRELKNEGYPLGPESFIRCNCSECNYHYPYKCGCQAPVINSNRPQAFHKFAYNRQGLFDLNFQDTSVECNISCRCPATCPNRVVQRPRSVHIEIVKFEIRGWGVRAREDIVTGQVLGSFTGEIITKEASSRIPHSIATIGMFTGKQTKFRDRGDYLFDLDSRDVKYTLDCWGVGNWTRFVNHNCEPNVKVFSVCYDTLPHTGLERLAVVALRNIPAGEELGIDYRPTGKPGEGAKPSTTAIDSASFTLLFSTCLRMDAHTSSHIPPPPLYSEDPQSNQPGVDLTPLGDQPLILITPSEGKTTFQSGFLGAEGDVSSFEGEVHIKSASMEKWQSVIITYRSEEHVGLNKVELGFSKHVLYSQEQAPSSSTSPDTSTLPGVLPFSIPLTPDTPQCLHTSTSAITHTLTVTLESSTLPSASKSLEIHARRYTTITSPYLPVAPRRISLDAPTPTTVEVPRTIFRSGEPIPLYWDIPPPDRSIVQRGVRLRNLRAELVRLIRVDTGDDDDDAESLVSEDETGWAPTEPDMNLFNSPPPTAGFEKGSSMQPDQQSVSGSLPSGGPMHPAILTRSGAPARLHPTRHVRVRLVLHGLSHDPDADIQRQENTHEVCASISQTTLMHDVSFHVILRASFLIDGQEQTIKARIPVTIIPRVIPQVEVPGEIEEAYMKKHDRPPARTVRADDADHGEGPSTGPPPAFEDGTPLGSESAAPPPFIDAPYTAPPMDPSGSQPPAFHESESRANEYNVQDGRLPTFFESESAAVAASSSSTSRALPPAPSGTFGEWTQTSPSSAMELRFPGEGSIYGFAPNDQFDGLALSLSDNEQGLPNDPGLSHPHSRTALSPDILADINSDPPPPLTPVGDDPVSNLAMRLQLLAAASSDASETAPPPPPALDDPADPPPSINDRFRLSSGHASNGAGALTEAPQPVHVDGALPPYLNPGVAAPTAAGPPAYADVPPREGH</sequence>
<evidence type="ECO:0000313" key="11">
    <source>
        <dbReference type="Proteomes" id="UP000663853"/>
    </source>
</evidence>
<feature type="compositionally biased region" description="Basic residues" evidence="8">
    <location>
        <begin position="200"/>
        <end position="211"/>
    </location>
</feature>
<dbReference type="GO" id="GO:0032259">
    <property type="term" value="P:methylation"/>
    <property type="evidence" value="ECO:0007669"/>
    <property type="project" value="UniProtKB-KW"/>
</dbReference>
<protein>
    <recommendedName>
        <fullName evidence="9">SET domain-containing protein</fullName>
    </recommendedName>
</protein>
<dbReference type="PANTHER" id="PTHR46223:SF3">
    <property type="entry name" value="HISTONE-LYSINE N-METHYLTRANSFERASE SET-23"/>
    <property type="match status" value="1"/>
</dbReference>
<feature type="compositionally biased region" description="Low complexity" evidence="8">
    <location>
        <begin position="1218"/>
        <end position="1232"/>
    </location>
</feature>
<dbReference type="InterPro" id="IPR046341">
    <property type="entry name" value="SET_dom_sf"/>
</dbReference>
<dbReference type="AlphaFoldDB" id="A0A8H3DD22"/>
<dbReference type="GO" id="GO:0008270">
    <property type="term" value="F:zinc ion binding"/>
    <property type="evidence" value="ECO:0007669"/>
    <property type="project" value="InterPro"/>
</dbReference>
<feature type="region of interest" description="Disordered" evidence="8">
    <location>
        <begin position="1"/>
        <end position="57"/>
    </location>
</feature>
<dbReference type="SMART" id="SM00317">
    <property type="entry name" value="SET"/>
    <property type="match status" value="1"/>
</dbReference>
<proteinExistence type="predicted"/>
<evidence type="ECO:0000313" key="10">
    <source>
        <dbReference type="EMBL" id="CAE6521627.1"/>
    </source>
</evidence>
<feature type="compositionally biased region" description="Basic residues" evidence="8">
    <location>
        <begin position="1"/>
        <end position="12"/>
    </location>
</feature>
<feature type="compositionally biased region" description="Polar residues" evidence="8">
    <location>
        <begin position="215"/>
        <end position="227"/>
    </location>
</feature>
<feature type="region of interest" description="Disordered" evidence="8">
    <location>
        <begin position="783"/>
        <end position="837"/>
    </location>
</feature>
<feature type="compositionally biased region" description="Pro residues" evidence="8">
    <location>
        <begin position="1164"/>
        <end position="1180"/>
    </location>
</feature>
<evidence type="ECO:0000256" key="6">
    <source>
        <dbReference type="ARBA" id="ARBA00022723"/>
    </source>
</evidence>
<organism evidence="10 11">
    <name type="scientific">Rhizoctonia solani</name>
    <dbReference type="NCBI Taxonomy" id="456999"/>
    <lineage>
        <taxon>Eukaryota</taxon>
        <taxon>Fungi</taxon>
        <taxon>Dikarya</taxon>
        <taxon>Basidiomycota</taxon>
        <taxon>Agaricomycotina</taxon>
        <taxon>Agaricomycetes</taxon>
        <taxon>Cantharellales</taxon>
        <taxon>Ceratobasidiaceae</taxon>
        <taxon>Rhizoctonia</taxon>
    </lineage>
</organism>
<feature type="compositionally biased region" description="Low complexity" evidence="8">
    <location>
        <begin position="1150"/>
        <end position="1163"/>
    </location>
</feature>
<evidence type="ECO:0000256" key="8">
    <source>
        <dbReference type="SAM" id="MobiDB-lite"/>
    </source>
</evidence>
<evidence type="ECO:0000256" key="1">
    <source>
        <dbReference type="ARBA" id="ARBA00004286"/>
    </source>
</evidence>
<dbReference type="EMBL" id="CAJMXA010003887">
    <property type="protein sequence ID" value="CAE6521627.1"/>
    <property type="molecule type" value="Genomic_DNA"/>
</dbReference>
<feature type="region of interest" description="Disordered" evidence="8">
    <location>
        <begin position="176"/>
        <end position="227"/>
    </location>
</feature>
<feature type="compositionally biased region" description="Acidic residues" evidence="8">
    <location>
        <begin position="181"/>
        <end position="193"/>
    </location>
</feature>